<dbReference type="OrthoDB" id="2831558at2759"/>
<reference evidence="2" key="1">
    <citation type="journal article" date="2020" name="BMC Genomics">
        <title>Correction to: Identification and distribution of gene clusters required for synthesis of sphingolipid metabolism inhibitors in diverse species of the filamentous fungus Fusarium.</title>
        <authorList>
            <person name="Kim H.S."/>
            <person name="Lohmar J.M."/>
            <person name="Busman M."/>
            <person name="Brown D.W."/>
            <person name="Naumann T.A."/>
            <person name="Divon H.H."/>
            <person name="Lysoe E."/>
            <person name="Uhlig S."/>
            <person name="Proctor R.H."/>
        </authorList>
    </citation>
    <scope>NUCLEOTIDE SEQUENCE</scope>
    <source>
        <strain evidence="2">NRRL 20472</strain>
    </source>
</reference>
<dbReference type="PANTHER" id="PTHR21310:SF15">
    <property type="entry name" value="AMINOGLYCOSIDE PHOSPHOTRANSFERASE DOMAIN-CONTAINING PROTEIN"/>
    <property type="match status" value="1"/>
</dbReference>
<dbReference type="SUPFAM" id="SSF56112">
    <property type="entry name" value="Protein kinase-like (PK-like)"/>
    <property type="match status" value="1"/>
</dbReference>
<dbReference type="InterPro" id="IPR002575">
    <property type="entry name" value="Aminoglycoside_PTrfase"/>
</dbReference>
<proteinExistence type="predicted"/>
<sequence length="429" mass="47496">MSHNHINYEGRLAFVRGLLKDKFDINGETEITPIQYNPEVPFKFNSFIYSITLPSGSAPKTTPEQDGLKPGCVAIPSGTRDFILRLTNSDAEGMSPTNRVENEVAAISLASAALEASYPRIVPSVYAWNSTGNKSHQGWILEEWMRGSQLDEAFEAMDLNQKRNILSQMAGILKALQEAKLPNSFTGIGGLSFDEKGRIVSAVSSISGLGPWSSYQESFKNQLDDALEKADASQYIRGWRANGVRDRLDRFIEQGVQPRFEALDSKDERILVHGDFTTNNILFDPSSGRITALLDYDFSCVSHSSYEFLQSLSDVQGQFKISTGDGTEETTLTHAKLHGFSETLPETTGDVQWELAKALENELEKAGVKRPRTIEGIDKIAEVHAVLQAALPWRLSNADILNLQSEKAILDFRGESEQGLMALLDRLGF</sequence>
<feature type="domain" description="Aminoglycoside phosphotransferase" evidence="1">
    <location>
        <begin position="79"/>
        <end position="315"/>
    </location>
</feature>
<name>A0A8H4TZF6_9HYPO</name>
<gene>
    <name evidence="2" type="ORF">FSARC_5405</name>
</gene>
<dbReference type="InterPro" id="IPR011009">
    <property type="entry name" value="Kinase-like_dom_sf"/>
</dbReference>
<reference evidence="2" key="2">
    <citation type="submission" date="2020-05" db="EMBL/GenBank/DDBJ databases">
        <authorList>
            <person name="Kim H.-S."/>
            <person name="Proctor R.H."/>
            <person name="Brown D.W."/>
        </authorList>
    </citation>
    <scope>NUCLEOTIDE SEQUENCE</scope>
    <source>
        <strain evidence="2">NRRL 20472</strain>
    </source>
</reference>
<dbReference type="Gene3D" id="3.90.1200.10">
    <property type="match status" value="1"/>
</dbReference>
<protein>
    <recommendedName>
        <fullName evidence="1">Aminoglycoside phosphotransferase domain-containing protein</fullName>
    </recommendedName>
</protein>
<organism evidence="2 3">
    <name type="scientific">Fusarium sarcochroum</name>
    <dbReference type="NCBI Taxonomy" id="1208366"/>
    <lineage>
        <taxon>Eukaryota</taxon>
        <taxon>Fungi</taxon>
        <taxon>Dikarya</taxon>
        <taxon>Ascomycota</taxon>
        <taxon>Pezizomycotina</taxon>
        <taxon>Sordariomycetes</taxon>
        <taxon>Hypocreomycetidae</taxon>
        <taxon>Hypocreales</taxon>
        <taxon>Nectriaceae</taxon>
        <taxon>Fusarium</taxon>
        <taxon>Fusarium lateritium species complex</taxon>
    </lineage>
</organism>
<keyword evidence="3" id="KW-1185">Reference proteome</keyword>
<evidence type="ECO:0000259" key="1">
    <source>
        <dbReference type="Pfam" id="PF01636"/>
    </source>
</evidence>
<dbReference type="Pfam" id="PF01636">
    <property type="entry name" value="APH"/>
    <property type="match status" value="1"/>
</dbReference>
<dbReference type="InterPro" id="IPR051678">
    <property type="entry name" value="AGP_Transferase"/>
</dbReference>
<dbReference type="PANTHER" id="PTHR21310">
    <property type="entry name" value="AMINOGLYCOSIDE PHOSPHOTRANSFERASE-RELATED-RELATED"/>
    <property type="match status" value="1"/>
</dbReference>
<comment type="caution">
    <text evidence="2">The sequence shown here is derived from an EMBL/GenBank/DDBJ whole genome shotgun (WGS) entry which is preliminary data.</text>
</comment>
<dbReference type="EMBL" id="JABEXW010000260">
    <property type="protein sequence ID" value="KAF4966966.1"/>
    <property type="molecule type" value="Genomic_DNA"/>
</dbReference>
<dbReference type="AlphaFoldDB" id="A0A8H4TZF6"/>
<evidence type="ECO:0000313" key="3">
    <source>
        <dbReference type="Proteomes" id="UP000622797"/>
    </source>
</evidence>
<accession>A0A8H4TZF6</accession>
<dbReference type="Proteomes" id="UP000622797">
    <property type="component" value="Unassembled WGS sequence"/>
</dbReference>
<evidence type="ECO:0000313" key="2">
    <source>
        <dbReference type="EMBL" id="KAF4966966.1"/>
    </source>
</evidence>